<keyword evidence="2 4" id="KW-0328">Glycosyltransferase</keyword>
<proteinExistence type="inferred from homology"/>
<dbReference type="Proteomes" id="UP000811609">
    <property type="component" value="Chromosome 15"/>
</dbReference>
<dbReference type="InterPro" id="IPR002213">
    <property type="entry name" value="UDP_glucos_trans"/>
</dbReference>
<evidence type="ECO:0000313" key="8">
    <source>
        <dbReference type="Proteomes" id="UP000811609"/>
    </source>
</evidence>
<dbReference type="FunFam" id="3.40.50.2000:FF:000056">
    <property type="entry name" value="Glycosyltransferase"/>
    <property type="match status" value="1"/>
</dbReference>
<evidence type="ECO:0000256" key="1">
    <source>
        <dbReference type="ARBA" id="ARBA00009995"/>
    </source>
</evidence>
<gene>
    <name evidence="6" type="ORF">CIPAW_15G073600</name>
    <name evidence="7" type="ORF">I3842_15G070200</name>
</gene>
<evidence type="ECO:0000256" key="5">
    <source>
        <dbReference type="RuleBase" id="RU362057"/>
    </source>
</evidence>
<keyword evidence="3 4" id="KW-0808">Transferase</keyword>
<evidence type="ECO:0000256" key="4">
    <source>
        <dbReference type="RuleBase" id="RU003718"/>
    </source>
</evidence>
<evidence type="ECO:0000256" key="2">
    <source>
        <dbReference type="ARBA" id="ARBA00022676"/>
    </source>
</evidence>
<evidence type="ECO:0000313" key="6">
    <source>
        <dbReference type="EMBL" id="KAG6626753.1"/>
    </source>
</evidence>
<reference evidence="6" key="1">
    <citation type="submission" date="2020-12" db="EMBL/GenBank/DDBJ databases">
        <title>WGS assembly of Carya illinoinensis cv. Pawnee.</title>
        <authorList>
            <person name="Platts A."/>
            <person name="Shu S."/>
            <person name="Wright S."/>
            <person name="Barry K."/>
            <person name="Edger P."/>
            <person name="Pires J.C."/>
            <person name="Schmutz J."/>
        </authorList>
    </citation>
    <scope>NUCLEOTIDE SEQUENCE</scope>
    <source>
        <tissue evidence="6">Leaf</tissue>
    </source>
</reference>
<dbReference type="CDD" id="cd03784">
    <property type="entry name" value="GT1_Gtf-like"/>
    <property type="match status" value="1"/>
</dbReference>
<dbReference type="PANTHER" id="PTHR48046:SF4">
    <property type="entry name" value="GLYCOSYLTRANSFERASE"/>
    <property type="match status" value="1"/>
</dbReference>
<dbReference type="GO" id="GO:0008194">
    <property type="term" value="F:UDP-glycosyltransferase activity"/>
    <property type="evidence" value="ECO:0007669"/>
    <property type="project" value="InterPro"/>
</dbReference>
<evidence type="ECO:0000256" key="3">
    <source>
        <dbReference type="ARBA" id="ARBA00022679"/>
    </source>
</evidence>
<keyword evidence="8" id="KW-1185">Reference proteome</keyword>
<evidence type="ECO:0000313" key="7">
    <source>
        <dbReference type="EMBL" id="KAG6674889.1"/>
    </source>
</evidence>
<dbReference type="PANTHER" id="PTHR48046">
    <property type="entry name" value="UDP-GLYCOSYLTRANSFERASE 72E1"/>
    <property type="match status" value="1"/>
</dbReference>
<protein>
    <recommendedName>
        <fullName evidence="5">Glycosyltransferase</fullName>
        <ecNumber evidence="5">2.4.1.-</ecNumber>
    </recommendedName>
</protein>
<dbReference type="EMBL" id="CM031823">
    <property type="protein sequence ID" value="KAG6626753.1"/>
    <property type="molecule type" value="Genomic_DNA"/>
</dbReference>
<organism evidence="6 8">
    <name type="scientific">Carya illinoinensis</name>
    <name type="common">Pecan</name>
    <dbReference type="NCBI Taxonomy" id="32201"/>
    <lineage>
        <taxon>Eukaryota</taxon>
        <taxon>Viridiplantae</taxon>
        <taxon>Streptophyta</taxon>
        <taxon>Embryophyta</taxon>
        <taxon>Tracheophyta</taxon>
        <taxon>Spermatophyta</taxon>
        <taxon>Magnoliopsida</taxon>
        <taxon>eudicotyledons</taxon>
        <taxon>Gunneridae</taxon>
        <taxon>Pentapetalae</taxon>
        <taxon>rosids</taxon>
        <taxon>fabids</taxon>
        <taxon>Fagales</taxon>
        <taxon>Juglandaceae</taxon>
        <taxon>Carya</taxon>
    </lineage>
</organism>
<dbReference type="EMBL" id="CM031839">
    <property type="protein sequence ID" value="KAG6674889.1"/>
    <property type="molecule type" value="Genomic_DNA"/>
</dbReference>
<name>A0A8T1ND46_CARIL</name>
<reference evidence="7" key="2">
    <citation type="submission" date="2021-01" db="EMBL/GenBank/DDBJ databases">
        <authorList>
            <person name="Lovell J.T."/>
            <person name="Bentley N."/>
            <person name="Bhattarai G."/>
            <person name="Jenkins J.W."/>
            <person name="Sreedasyam A."/>
            <person name="Alarcon Y."/>
            <person name="Bock C."/>
            <person name="Boston L."/>
            <person name="Carlson J."/>
            <person name="Cervantes K."/>
            <person name="Clermont K."/>
            <person name="Krom N."/>
            <person name="Kubenka K."/>
            <person name="Mamidi S."/>
            <person name="Mattison C."/>
            <person name="Monteros M."/>
            <person name="Pisani C."/>
            <person name="Plott C."/>
            <person name="Rajasekar S."/>
            <person name="Rhein H.S."/>
            <person name="Rohla C."/>
            <person name="Song M."/>
            <person name="Hilaire R.S."/>
            <person name="Shu S."/>
            <person name="Wells L."/>
            <person name="Wang X."/>
            <person name="Webber J."/>
            <person name="Heerema R.J."/>
            <person name="Klein P."/>
            <person name="Conner P."/>
            <person name="Grauke L."/>
            <person name="Grimwood J."/>
            <person name="Schmutz J."/>
            <person name="Randall J.J."/>
        </authorList>
    </citation>
    <scope>NUCLEOTIDE SEQUENCE</scope>
    <source>
        <tissue evidence="7">Leaf</tissue>
    </source>
</reference>
<dbReference type="InterPro" id="IPR035595">
    <property type="entry name" value="UDP_glycos_trans_CS"/>
</dbReference>
<accession>A0A8T1ND46</accession>
<dbReference type="PROSITE" id="PS00375">
    <property type="entry name" value="UDPGT"/>
    <property type="match status" value="1"/>
</dbReference>
<sequence length="476" mass="52393">MKVPHVAVLSSLGMGHVIPLLELAKCLVVHHHCHVSFLNITTEASAAQNELLHSPGTLPPGLHVIDLPPVDISSLVSDETPIVSRLSINLQESLSYSLKSVLIELGKLQALVIDLFCSQAFEISKDLSVPTYSFCTASAAFLALSLYLPGLDREVECEFIDLESIQVPNCAPVRIEDLAEEVRNRKADDFKWLLLHFSRLPMATRIFLNSWEDLEPVSLKAIREHSFYHQIPTPKICAIGPLIKHDDVAMTEADVECQAWLDKQPLDSVLLIALGSGGTLTAAQLTELAWGLELSRQRFILVARKPTDASASGMFFNVGGDVNDPKAYLPEGFLERTKGVGLVLPSWAPQLMVLRHPSTGAFISHCGWNSILESISHDVPMITWPLYAEQRMNATMLVEEVGVAVKLTGGPEKGNIVGREVIERVIRMVMKGDEGKMMRDRAGELKDSAQKALSFGGSSYESLSCVVEEWKKKIMP</sequence>
<dbReference type="Pfam" id="PF00201">
    <property type="entry name" value="UDPGT"/>
    <property type="match status" value="1"/>
</dbReference>
<dbReference type="AlphaFoldDB" id="A0A8T1ND46"/>
<dbReference type="EC" id="2.4.1.-" evidence="5"/>
<comment type="similarity">
    <text evidence="1 4">Belongs to the UDP-glycosyltransferase family.</text>
</comment>
<comment type="caution">
    <text evidence="6">The sequence shown here is derived from an EMBL/GenBank/DDBJ whole genome shotgun (WGS) entry which is preliminary data.</text>
</comment>
<dbReference type="Proteomes" id="UP000811246">
    <property type="component" value="Chromosome 15"/>
</dbReference>